<dbReference type="Gene3D" id="1.20.5.340">
    <property type="match status" value="1"/>
</dbReference>
<organism evidence="2">
    <name type="scientific">Guillardia theta (strain CCMP2712)</name>
    <name type="common">Cryptophyte</name>
    <dbReference type="NCBI Taxonomy" id="905079"/>
    <lineage>
        <taxon>Eukaryota</taxon>
        <taxon>Cryptophyceae</taxon>
        <taxon>Pyrenomonadales</taxon>
        <taxon>Geminigeraceae</taxon>
        <taxon>Guillardia</taxon>
    </lineage>
</organism>
<keyword evidence="4" id="KW-1185">Reference proteome</keyword>
<dbReference type="EMBL" id="JH992976">
    <property type="protein sequence ID" value="EKX51353.1"/>
    <property type="molecule type" value="Genomic_DNA"/>
</dbReference>
<accession>L1JTF4</accession>
<proteinExistence type="predicted"/>
<dbReference type="RefSeq" id="XP_005838333.1">
    <property type="nucleotide sequence ID" value="XM_005838276.1"/>
</dbReference>
<protein>
    <submittedName>
        <fullName evidence="2 3">Uncharacterized protein</fullName>
    </submittedName>
</protein>
<dbReference type="KEGG" id="gtt:GUITHDRAFT_134823"/>
<evidence type="ECO:0000256" key="1">
    <source>
        <dbReference type="SAM" id="Coils"/>
    </source>
</evidence>
<dbReference type="GeneID" id="17307751"/>
<keyword evidence="1" id="KW-0175">Coiled coil</keyword>
<evidence type="ECO:0000313" key="2">
    <source>
        <dbReference type="EMBL" id="EKX51353.1"/>
    </source>
</evidence>
<reference evidence="4" key="2">
    <citation type="submission" date="2012-11" db="EMBL/GenBank/DDBJ databases">
        <authorList>
            <person name="Kuo A."/>
            <person name="Curtis B.A."/>
            <person name="Tanifuji G."/>
            <person name="Burki F."/>
            <person name="Gruber A."/>
            <person name="Irimia M."/>
            <person name="Maruyama S."/>
            <person name="Arias M.C."/>
            <person name="Ball S.G."/>
            <person name="Gile G.H."/>
            <person name="Hirakawa Y."/>
            <person name="Hopkins J.F."/>
            <person name="Rensing S.A."/>
            <person name="Schmutz J."/>
            <person name="Symeonidi A."/>
            <person name="Elias M."/>
            <person name="Eveleigh R.J."/>
            <person name="Herman E.K."/>
            <person name="Klute M.J."/>
            <person name="Nakayama T."/>
            <person name="Obornik M."/>
            <person name="Reyes-Prieto A."/>
            <person name="Armbrust E.V."/>
            <person name="Aves S.J."/>
            <person name="Beiko R.G."/>
            <person name="Coutinho P."/>
            <person name="Dacks J.B."/>
            <person name="Durnford D.G."/>
            <person name="Fast N.M."/>
            <person name="Green B.R."/>
            <person name="Grisdale C."/>
            <person name="Hempe F."/>
            <person name="Henrissat B."/>
            <person name="Hoppner M.P."/>
            <person name="Ishida K.-I."/>
            <person name="Kim E."/>
            <person name="Koreny L."/>
            <person name="Kroth P.G."/>
            <person name="Liu Y."/>
            <person name="Malik S.-B."/>
            <person name="Maier U.G."/>
            <person name="McRose D."/>
            <person name="Mock T."/>
            <person name="Neilson J.A."/>
            <person name="Onodera N.T."/>
            <person name="Poole A.M."/>
            <person name="Pritham E.J."/>
            <person name="Richards T.A."/>
            <person name="Rocap G."/>
            <person name="Roy S.W."/>
            <person name="Sarai C."/>
            <person name="Schaack S."/>
            <person name="Shirato S."/>
            <person name="Slamovits C.H."/>
            <person name="Spencer D.F."/>
            <person name="Suzuki S."/>
            <person name="Worden A.Z."/>
            <person name="Zauner S."/>
            <person name="Barry K."/>
            <person name="Bell C."/>
            <person name="Bharti A.K."/>
            <person name="Crow J.A."/>
            <person name="Grimwood J."/>
            <person name="Kramer R."/>
            <person name="Lindquist E."/>
            <person name="Lucas S."/>
            <person name="Salamov A."/>
            <person name="McFadden G.I."/>
            <person name="Lane C.E."/>
            <person name="Keeling P.J."/>
            <person name="Gray M.W."/>
            <person name="Grigoriev I.V."/>
            <person name="Archibald J.M."/>
        </authorList>
    </citation>
    <scope>NUCLEOTIDE SEQUENCE</scope>
    <source>
        <strain evidence="4">CCMP2712</strain>
    </source>
</reference>
<evidence type="ECO:0000313" key="3">
    <source>
        <dbReference type="EnsemblProtists" id="EKX51353"/>
    </source>
</evidence>
<reference evidence="2 4" key="1">
    <citation type="journal article" date="2012" name="Nature">
        <title>Algal genomes reveal evolutionary mosaicism and the fate of nucleomorphs.</title>
        <authorList>
            <consortium name="DOE Joint Genome Institute"/>
            <person name="Curtis B.A."/>
            <person name="Tanifuji G."/>
            <person name="Burki F."/>
            <person name="Gruber A."/>
            <person name="Irimia M."/>
            <person name="Maruyama S."/>
            <person name="Arias M.C."/>
            <person name="Ball S.G."/>
            <person name="Gile G.H."/>
            <person name="Hirakawa Y."/>
            <person name="Hopkins J.F."/>
            <person name="Kuo A."/>
            <person name="Rensing S.A."/>
            <person name="Schmutz J."/>
            <person name="Symeonidi A."/>
            <person name="Elias M."/>
            <person name="Eveleigh R.J."/>
            <person name="Herman E.K."/>
            <person name="Klute M.J."/>
            <person name="Nakayama T."/>
            <person name="Obornik M."/>
            <person name="Reyes-Prieto A."/>
            <person name="Armbrust E.V."/>
            <person name="Aves S.J."/>
            <person name="Beiko R.G."/>
            <person name="Coutinho P."/>
            <person name="Dacks J.B."/>
            <person name="Durnford D.G."/>
            <person name="Fast N.M."/>
            <person name="Green B.R."/>
            <person name="Grisdale C.J."/>
            <person name="Hempel F."/>
            <person name="Henrissat B."/>
            <person name="Hoppner M.P."/>
            <person name="Ishida K."/>
            <person name="Kim E."/>
            <person name="Koreny L."/>
            <person name="Kroth P.G."/>
            <person name="Liu Y."/>
            <person name="Malik S.B."/>
            <person name="Maier U.G."/>
            <person name="McRose D."/>
            <person name="Mock T."/>
            <person name="Neilson J.A."/>
            <person name="Onodera N.T."/>
            <person name="Poole A.M."/>
            <person name="Pritham E.J."/>
            <person name="Richards T.A."/>
            <person name="Rocap G."/>
            <person name="Roy S.W."/>
            <person name="Sarai C."/>
            <person name="Schaack S."/>
            <person name="Shirato S."/>
            <person name="Slamovits C.H."/>
            <person name="Spencer D.F."/>
            <person name="Suzuki S."/>
            <person name="Worden A.Z."/>
            <person name="Zauner S."/>
            <person name="Barry K."/>
            <person name="Bell C."/>
            <person name="Bharti A.K."/>
            <person name="Crow J.A."/>
            <person name="Grimwood J."/>
            <person name="Kramer R."/>
            <person name="Lindquist E."/>
            <person name="Lucas S."/>
            <person name="Salamov A."/>
            <person name="McFadden G.I."/>
            <person name="Lane C.E."/>
            <person name="Keeling P.J."/>
            <person name="Gray M.W."/>
            <person name="Grigoriev I.V."/>
            <person name="Archibald J.M."/>
        </authorList>
    </citation>
    <scope>NUCLEOTIDE SEQUENCE</scope>
    <source>
        <strain evidence="2 4">CCMP2712</strain>
    </source>
</reference>
<name>L1JTF4_GUITC</name>
<feature type="coiled-coil region" evidence="1">
    <location>
        <begin position="160"/>
        <end position="200"/>
    </location>
</feature>
<dbReference type="PaxDb" id="55529-EKX51353"/>
<dbReference type="AlphaFoldDB" id="L1JTF4"/>
<dbReference type="EnsemblProtists" id="EKX51353">
    <property type="protein sequence ID" value="EKX51353"/>
    <property type="gene ID" value="GUITHDRAFT_134823"/>
</dbReference>
<dbReference type="OrthoDB" id="10456693at2759"/>
<dbReference type="HOGENOM" id="CLU_910442_0_0_1"/>
<dbReference type="Proteomes" id="UP000011087">
    <property type="component" value="Unassembled WGS sequence"/>
</dbReference>
<gene>
    <name evidence="2" type="ORF">GUITHDRAFT_134823</name>
</gene>
<evidence type="ECO:0000313" key="4">
    <source>
        <dbReference type="Proteomes" id="UP000011087"/>
    </source>
</evidence>
<reference evidence="3" key="3">
    <citation type="submission" date="2015-06" db="UniProtKB">
        <authorList>
            <consortium name="EnsemblProtists"/>
        </authorList>
    </citation>
    <scope>IDENTIFICATION</scope>
</reference>
<sequence length="307" mass="33556">MTVEKPGFLLLCSGIFLAFVCILHVSETILKSQAASLVSLNLDQSSIIHRNELIRVDVPASQLSLTKIGDIVKGKMKAATGGVVVFTGSVAAGTRVSPTKGAVTVKVISDKYIAPGTPVSGRVGDSMFSGTVVGSPNNEERLSDMEKRLSALEKPAKDQVIDLHHEVESMQDRLRRLEGRKSIKERIDDLEERIKELEKRPPSLDWRLIKDNSEGFHFHGSIGPNTVEPSVDKLETGLSKLEKKPGPEEVVRPIVSRLDDIEQRIDDISGGIDPKRTMANLERRLAALERLAGTADGQDIPPPKFNS</sequence>